<feature type="transmembrane region" description="Helical" evidence="1">
    <location>
        <begin position="48"/>
        <end position="70"/>
    </location>
</feature>
<evidence type="ECO:0000313" key="2">
    <source>
        <dbReference type="EMBL" id="TKJ40509.1"/>
    </source>
</evidence>
<evidence type="ECO:0000313" key="3">
    <source>
        <dbReference type="Proteomes" id="UP000317778"/>
    </source>
</evidence>
<protein>
    <recommendedName>
        <fullName evidence="4">EamA domain-containing protein</fullName>
    </recommendedName>
</protein>
<gene>
    <name evidence="2" type="ORF">CEE36_09470</name>
</gene>
<organism evidence="2 3">
    <name type="scientific">candidate division TA06 bacterium B3_TA06</name>
    <dbReference type="NCBI Taxonomy" id="2012487"/>
    <lineage>
        <taxon>Bacteria</taxon>
        <taxon>Bacteria division TA06</taxon>
    </lineage>
</organism>
<sequence>MKNNLLDTIAGSMGLALPIILGIYAVGALFVGQVSFKQSTMVQGFWRFWGWQILGHVVSATGVLAYTWLIKLTSLHLAFAVYGGLGFVAVQVFGAWLIFKERISLGQWLGACLVFAGIVLIALTRPGASTH</sequence>
<keyword evidence="1" id="KW-0812">Transmembrane</keyword>
<dbReference type="AlphaFoldDB" id="A0A532V045"/>
<proteinExistence type="predicted"/>
<accession>A0A532V045</accession>
<keyword evidence="1" id="KW-1133">Transmembrane helix</keyword>
<feature type="transmembrane region" description="Helical" evidence="1">
    <location>
        <begin position="77"/>
        <end position="99"/>
    </location>
</feature>
<comment type="caution">
    <text evidence="2">The sequence shown here is derived from an EMBL/GenBank/DDBJ whole genome shotgun (WGS) entry which is preliminary data.</text>
</comment>
<reference evidence="2 3" key="1">
    <citation type="submission" date="2017-06" db="EMBL/GenBank/DDBJ databases">
        <title>Novel microbial phyla capable of carbon fixation and sulfur reduction in deep-sea sediments.</title>
        <authorList>
            <person name="Huang J."/>
            <person name="Baker B."/>
            <person name="Wang Y."/>
        </authorList>
    </citation>
    <scope>NUCLEOTIDE SEQUENCE [LARGE SCALE GENOMIC DNA]</scope>
    <source>
        <strain evidence="2">B3_TA06</strain>
    </source>
</reference>
<feature type="transmembrane region" description="Helical" evidence="1">
    <location>
        <begin position="105"/>
        <end position="123"/>
    </location>
</feature>
<evidence type="ECO:0008006" key="4">
    <source>
        <dbReference type="Google" id="ProtNLM"/>
    </source>
</evidence>
<keyword evidence="1" id="KW-0472">Membrane</keyword>
<dbReference type="EMBL" id="NJBO01000018">
    <property type="protein sequence ID" value="TKJ40509.1"/>
    <property type="molecule type" value="Genomic_DNA"/>
</dbReference>
<name>A0A532V045_UNCT6</name>
<dbReference type="InterPro" id="IPR037185">
    <property type="entry name" value="EmrE-like"/>
</dbReference>
<dbReference type="SUPFAM" id="SSF103481">
    <property type="entry name" value="Multidrug resistance efflux transporter EmrE"/>
    <property type="match status" value="1"/>
</dbReference>
<evidence type="ECO:0000256" key="1">
    <source>
        <dbReference type="SAM" id="Phobius"/>
    </source>
</evidence>
<feature type="transmembrane region" description="Helical" evidence="1">
    <location>
        <begin position="12"/>
        <end position="36"/>
    </location>
</feature>
<dbReference type="Proteomes" id="UP000317778">
    <property type="component" value="Unassembled WGS sequence"/>
</dbReference>
<dbReference type="Gene3D" id="1.10.3730.20">
    <property type="match status" value="1"/>
</dbReference>